<feature type="transmembrane region" description="Helical" evidence="1">
    <location>
        <begin position="21"/>
        <end position="41"/>
    </location>
</feature>
<organism evidence="2 3">
    <name type="scientific">Candidatus Dorea gallistercoris</name>
    <dbReference type="NCBI Taxonomy" id="2838542"/>
    <lineage>
        <taxon>Bacteria</taxon>
        <taxon>Bacillati</taxon>
        <taxon>Bacillota</taxon>
        <taxon>Clostridia</taxon>
        <taxon>Lachnospirales</taxon>
        <taxon>Lachnospiraceae</taxon>
        <taxon>Dorea</taxon>
    </lineage>
</organism>
<dbReference type="Proteomes" id="UP000824263">
    <property type="component" value="Unassembled WGS sequence"/>
</dbReference>
<comment type="caution">
    <text evidence="2">The sequence shown here is derived from an EMBL/GenBank/DDBJ whole genome shotgun (WGS) entry which is preliminary data.</text>
</comment>
<evidence type="ECO:0000313" key="2">
    <source>
        <dbReference type="EMBL" id="HIW82763.1"/>
    </source>
</evidence>
<keyword evidence="1" id="KW-0472">Membrane</keyword>
<dbReference type="AlphaFoldDB" id="A0A9D1R936"/>
<accession>A0A9D1R936</accession>
<reference evidence="2" key="2">
    <citation type="submission" date="2021-04" db="EMBL/GenBank/DDBJ databases">
        <authorList>
            <person name="Gilroy R."/>
        </authorList>
    </citation>
    <scope>NUCLEOTIDE SEQUENCE</scope>
    <source>
        <strain evidence="2">ChiSxjej1B13-11762</strain>
    </source>
</reference>
<feature type="transmembrane region" description="Helical" evidence="1">
    <location>
        <begin position="74"/>
        <end position="97"/>
    </location>
</feature>
<dbReference type="Pfam" id="PF16316">
    <property type="entry name" value="DUF4956"/>
    <property type="match status" value="1"/>
</dbReference>
<gene>
    <name evidence="2" type="ORF">H9873_00335</name>
</gene>
<protein>
    <submittedName>
        <fullName evidence="2">DUF4956 domain-containing protein</fullName>
    </submittedName>
</protein>
<dbReference type="InterPro" id="IPR032531">
    <property type="entry name" value="DUF4956"/>
</dbReference>
<keyword evidence="1" id="KW-0812">Transmembrane</keyword>
<feature type="transmembrane region" description="Helical" evidence="1">
    <location>
        <begin position="109"/>
        <end position="142"/>
    </location>
</feature>
<feature type="transmembrane region" description="Helical" evidence="1">
    <location>
        <begin position="47"/>
        <end position="67"/>
    </location>
</feature>
<proteinExistence type="predicted"/>
<name>A0A9D1R936_9FIRM</name>
<evidence type="ECO:0000256" key="1">
    <source>
        <dbReference type="SAM" id="Phobius"/>
    </source>
</evidence>
<reference evidence="2" key="1">
    <citation type="journal article" date="2021" name="PeerJ">
        <title>Extensive microbial diversity within the chicken gut microbiome revealed by metagenomics and culture.</title>
        <authorList>
            <person name="Gilroy R."/>
            <person name="Ravi A."/>
            <person name="Getino M."/>
            <person name="Pursley I."/>
            <person name="Horton D.L."/>
            <person name="Alikhan N.F."/>
            <person name="Baker D."/>
            <person name="Gharbi K."/>
            <person name="Hall N."/>
            <person name="Watson M."/>
            <person name="Adriaenssens E.M."/>
            <person name="Foster-Nyarko E."/>
            <person name="Jarju S."/>
            <person name="Secka A."/>
            <person name="Antonio M."/>
            <person name="Oren A."/>
            <person name="Chaudhuri R.R."/>
            <person name="La Ragione R."/>
            <person name="Hildebrand F."/>
            <person name="Pallen M.J."/>
        </authorList>
    </citation>
    <scope>NUCLEOTIDE SEQUENCE</scope>
    <source>
        <strain evidence="2">ChiSxjej1B13-11762</strain>
    </source>
</reference>
<keyword evidence="1" id="KW-1133">Transmembrane helix</keyword>
<dbReference type="EMBL" id="DXGF01000008">
    <property type="protein sequence ID" value="HIW82763.1"/>
    <property type="molecule type" value="Genomic_DNA"/>
</dbReference>
<evidence type="ECO:0000313" key="3">
    <source>
        <dbReference type="Proteomes" id="UP000824263"/>
    </source>
</evidence>
<sequence>MSIRDYFKNSVWESFVSGQGLTADFAVTAATAMIMAVILGICIYKIYGFYFGGVVFSSSFAVTLVGMTVLSCMLTLAISSNIVISLGMVGALSIVRYRTAIKDPMDLLYLFWSISVGITLGAGLSILAVATMIIMTLVVHIFYNRRKKGTIFILVAHYDTAVAGDEILRILHKVRHQLKSKTIRGETTELTMELLCRTDNTVFLEQIRAVEGVKDVTLIQYNGEYHG</sequence>